<dbReference type="GO" id="GO:0005886">
    <property type="term" value="C:plasma membrane"/>
    <property type="evidence" value="ECO:0007669"/>
    <property type="project" value="TreeGrafter"/>
</dbReference>
<gene>
    <name evidence="2" type="ORF">CKO21_07555</name>
</gene>
<feature type="domain" description="DUF218" evidence="1">
    <location>
        <begin position="46"/>
        <end position="184"/>
    </location>
</feature>
<evidence type="ECO:0000313" key="3">
    <source>
        <dbReference type="Proteomes" id="UP000778970"/>
    </source>
</evidence>
<evidence type="ECO:0000259" key="1">
    <source>
        <dbReference type="Pfam" id="PF02698"/>
    </source>
</evidence>
<sequence length="207" mass="22968">MPRGRRRLLLTVALSASVLLGALVLGFLGFVTNLPDKVAEPMRRTDAIVVLTGGSDRVSTGLRLLERGRASKLFVSGVYKGVDVSELLRVSQQAPRWLTCCVTLGYEAETTAGNAVESAHWVQSQNFQSVRLVTAAYHMPRSLLEFRRRMPQVEIVPHPVFPEHVKQDEWWRWPGSAHLLIDEYGKYLVARVRALIVGPLQAAGVNG</sequence>
<dbReference type="Pfam" id="PF02698">
    <property type="entry name" value="DUF218"/>
    <property type="match status" value="1"/>
</dbReference>
<proteinExistence type="predicted"/>
<protein>
    <recommendedName>
        <fullName evidence="1">DUF218 domain-containing protein</fullName>
    </recommendedName>
</protein>
<name>A0A934QHI8_9PROT</name>
<keyword evidence="3" id="KW-1185">Reference proteome</keyword>
<dbReference type="InterPro" id="IPR014729">
    <property type="entry name" value="Rossmann-like_a/b/a_fold"/>
</dbReference>
<dbReference type="InterPro" id="IPR051599">
    <property type="entry name" value="Cell_Envelope_Assoc"/>
</dbReference>
<dbReference type="GO" id="GO:0000270">
    <property type="term" value="P:peptidoglycan metabolic process"/>
    <property type="evidence" value="ECO:0007669"/>
    <property type="project" value="TreeGrafter"/>
</dbReference>
<evidence type="ECO:0000313" key="2">
    <source>
        <dbReference type="EMBL" id="MBK1697101.1"/>
    </source>
</evidence>
<dbReference type="PANTHER" id="PTHR30336">
    <property type="entry name" value="INNER MEMBRANE PROTEIN, PROBABLE PERMEASE"/>
    <property type="match status" value="1"/>
</dbReference>
<dbReference type="PANTHER" id="PTHR30336:SF4">
    <property type="entry name" value="ENVELOPE BIOGENESIS FACTOR ELYC"/>
    <property type="match status" value="1"/>
</dbReference>
<accession>A0A934QHI8</accession>
<comment type="caution">
    <text evidence="2">The sequence shown here is derived from an EMBL/GenBank/DDBJ whole genome shotgun (WGS) entry which is preliminary data.</text>
</comment>
<dbReference type="CDD" id="cd06259">
    <property type="entry name" value="YdcF-like"/>
    <property type="match status" value="1"/>
</dbReference>
<reference evidence="2" key="1">
    <citation type="submission" date="2017-08" db="EMBL/GenBank/DDBJ databases">
        <authorList>
            <person name="Imhoff J.F."/>
            <person name="Rahn T."/>
            <person name="Kuenzel S."/>
            <person name="Neulinger S.C."/>
        </authorList>
    </citation>
    <scope>NUCLEOTIDE SEQUENCE</scope>
    <source>
        <strain evidence="2">DSM 9154</strain>
    </source>
</reference>
<reference evidence="2" key="2">
    <citation type="journal article" date="2020" name="Microorganisms">
        <title>Osmotic Adaptation and Compatible Solute Biosynthesis of Phototrophic Bacteria as Revealed from Genome Analyses.</title>
        <authorList>
            <person name="Imhoff J.F."/>
            <person name="Rahn T."/>
            <person name="Kunzel S."/>
            <person name="Keller A."/>
            <person name="Neulinger S.C."/>
        </authorList>
    </citation>
    <scope>NUCLEOTIDE SEQUENCE</scope>
    <source>
        <strain evidence="2">DSM 9154</strain>
    </source>
</reference>
<dbReference type="EMBL" id="NRRE01000020">
    <property type="protein sequence ID" value="MBK1697101.1"/>
    <property type="molecule type" value="Genomic_DNA"/>
</dbReference>
<organism evidence="2 3">
    <name type="scientific">Rhodovibrio salinarum</name>
    <dbReference type="NCBI Taxonomy" id="1087"/>
    <lineage>
        <taxon>Bacteria</taxon>
        <taxon>Pseudomonadati</taxon>
        <taxon>Pseudomonadota</taxon>
        <taxon>Alphaproteobacteria</taxon>
        <taxon>Rhodospirillales</taxon>
        <taxon>Rhodovibrionaceae</taxon>
        <taxon>Rhodovibrio</taxon>
    </lineage>
</organism>
<dbReference type="Gene3D" id="3.40.50.620">
    <property type="entry name" value="HUPs"/>
    <property type="match status" value="1"/>
</dbReference>
<dbReference type="Proteomes" id="UP000778970">
    <property type="component" value="Unassembled WGS sequence"/>
</dbReference>
<dbReference type="GO" id="GO:0043164">
    <property type="term" value="P:Gram-negative-bacterium-type cell wall biogenesis"/>
    <property type="evidence" value="ECO:0007669"/>
    <property type="project" value="TreeGrafter"/>
</dbReference>
<dbReference type="AlphaFoldDB" id="A0A934QHI8"/>
<dbReference type="InterPro" id="IPR003848">
    <property type="entry name" value="DUF218"/>
</dbReference>